<gene>
    <name evidence="3" type="ORF">BC739_006489</name>
</gene>
<organism evidence="3 4">
    <name type="scientific">Kutzneria viridogrisea</name>
    <dbReference type="NCBI Taxonomy" id="47990"/>
    <lineage>
        <taxon>Bacteria</taxon>
        <taxon>Bacillati</taxon>
        <taxon>Actinomycetota</taxon>
        <taxon>Actinomycetes</taxon>
        <taxon>Pseudonocardiales</taxon>
        <taxon>Pseudonocardiaceae</taxon>
        <taxon>Kutzneria</taxon>
    </lineage>
</organism>
<keyword evidence="4" id="KW-1185">Reference proteome</keyword>
<name>A0ABR6BRK5_9PSEU</name>
<keyword evidence="1" id="KW-0238">DNA-binding</keyword>
<evidence type="ECO:0000313" key="4">
    <source>
        <dbReference type="Proteomes" id="UP000517916"/>
    </source>
</evidence>
<feature type="domain" description="HTH cro/C1-type" evidence="2">
    <location>
        <begin position="1"/>
        <end position="52"/>
    </location>
</feature>
<evidence type="ECO:0000313" key="3">
    <source>
        <dbReference type="EMBL" id="MBA8929271.1"/>
    </source>
</evidence>
<dbReference type="Gene3D" id="1.10.260.40">
    <property type="entry name" value="lambda repressor-like DNA-binding domains"/>
    <property type="match status" value="1"/>
</dbReference>
<proteinExistence type="predicted"/>
<dbReference type="InterPro" id="IPR010982">
    <property type="entry name" value="Lambda_DNA-bd_dom_sf"/>
</dbReference>
<sequence>MRIERGWTQAELAAAADMTQPAIARFERANAIPTLRVLERIAQALGVELVVSLRQPQNRPDTRIAVAAARDQPWG</sequence>
<dbReference type="InterPro" id="IPR050807">
    <property type="entry name" value="TransReg_Diox_bact_type"/>
</dbReference>
<dbReference type="InterPro" id="IPR001387">
    <property type="entry name" value="Cro/C1-type_HTH"/>
</dbReference>
<dbReference type="SMART" id="SM00530">
    <property type="entry name" value="HTH_XRE"/>
    <property type="match status" value="1"/>
</dbReference>
<evidence type="ECO:0000259" key="2">
    <source>
        <dbReference type="PROSITE" id="PS50943"/>
    </source>
</evidence>
<dbReference type="PROSITE" id="PS50943">
    <property type="entry name" value="HTH_CROC1"/>
    <property type="match status" value="1"/>
</dbReference>
<dbReference type="CDD" id="cd00093">
    <property type="entry name" value="HTH_XRE"/>
    <property type="match status" value="1"/>
</dbReference>
<reference evidence="3 4" key="1">
    <citation type="submission" date="2020-08" db="EMBL/GenBank/DDBJ databases">
        <title>Genomic Encyclopedia of Archaeal and Bacterial Type Strains, Phase II (KMG-II): from individual species to whole genera.</title>
        <authorList>
            <person name="Goeker M."/>
        </authorList>
    </citation>
    <scope>NUCLEOTIDE SEQUENCE [LARGE SCALE GENOMIC DNA]</scope>
    <source>
        <strain evidence="3 4">DSM 43850</strain>
    </source>
</reference>
<comment type="caution">
    <text evidence="3">The sequence shown here is derived from an EMBL/GenBank/DDBJ whole genome shotgun (WGS) entry which is preliminary data.</text>
</comment>
<dbReference type="PANTHER" id="PTHR46797:SF1">
    <property type="entry name" value="METHYLPHOSPHONATE SYNTHASE"/>
    <property type="match status" value="1"/>
</dbReference>
<dbReference type="Pfam" id="PF01381">
    <property type="entry name" value="HTH_3"/>
    <property type="match status" value="1"/>
</dbReference>
<protein>
    <submittedName>
        <fullName evidence="3">Transcriptional regulator with XRE-family HTH domain</fullName>
    </submittedName>
</protein>
<dbReference type="EMBL" id="JACJID010000005">
    <property type="protein sequence ID" value="MBA8929271.1"/>
    <property type="molecule type" value="Genomic_DNA"/>
</dbReference>
<evidence type="ECO:0000256" key="1">
    <source>
        <dbReference type="ARBA" id="ARBA00023125"/>
    </source>
</evidence>
<dbReference type="PANTHER" id="PTHR46797">
    <property type="entry name" value="HTH-TYPE TRANSCRIPTIONAL REGULATOR"/>
    <property type="match status" value="1"/>
</dbReference>
<dbReference type="Proteomes" id="UP000517916">
    <property type="component" value="Unassembled WGS sequence"/>
</dbReference>
<accession>A0ABR6BRK5</accession>
<dbReference type="SUPFAM" id="SSF47413">
    <property type="entry name" value="lambda repressor-like DNA-binding domains"/>
    <property type="match status" value="1"/>
</dbReference>